<dbReference type="RefSeq" id="WP_016483008.1">
    <property type="nucleotide sequence ID" value="NC_021487.1"/>
</dbReference>
<dbReference type="PATRIC" id="fig|1303518.3.peg.1711"/>
<dbReference type="InterPro" id="IPR046981">
    <property type="entry name" value="G1P_cyt_trans"/>
</dbReference>
<keyword evidence="2" id="KW-0548">Nucleotidyltransferase</keyword>
<dbReference type="EC" id="2.7.7.33" evidence="2"/>
<feature type="domain" description="Nucleotidyl transferase" evidence="1">
    <location>
        <begin position="4"/>
        <end position="221"/>
    </location>
</feature>
<dbReference type="InterPro" id="IPR013446">
    <property type="entry name" value="G1P_cyt_trans-like"/>
</dbReference>
<dbReference type="EMBL" id="HF951689">
    <property type="protein sequence ID" value="CCW35476.1"/>
    <property type="molecule type" value="Genomic_DNA"/>
</dbReference>
<dbReference type="eggNOG" id="COG1208">
    <property type="taxonomic scope" value="Bacteria"/>
</dbReference>
<dbReference type="FunCoup" id="S0EVM8">
    <property type="interactions" value="78"/>
</dbReference>
<dbReference type="Proteomes" id="UP000014227">
    <property type="component" value="Chromosome I"/>
</dbReference>
<dbReference type="CDD" id="cd02524">
    <property type="entry name" value="G1P_cytidylyltransferase"/>
    <property type="match status" value="1"/>
</dbReference>
<dbReference type="HOGENOM" id="CLU_029499_10_0_0"/>
<proteinExistence type="predicted"/>
<dbReference type="GO" id="GO:0009243">
    <property type="term" value="P:O antigen biosynthetic process"/>
    <property type="evidence" value="ECO:0007669"/>
    <property type="project" value="InterPro"/>
</dbReference>
<dbReference type="InParanoid" id="S0EVM8"/>
<protein>
    <submittedName>
        <fullName evidence="2">Glucose-1-phosphate cytidylyltransferase</fullName>
        <ecNumber evidence="2">2.7.7.33</ecNumber>
    </submittedName>
</protein>
<reference evidence="3" key="1">
    <citation type="submission" date="2013-03" db="EMBL/GenBank/DDBJ databases">
        <title>Genome sequence of Chthonomonas calidirosea, the first sequenced genome from the Armatimonadetes phylum (formally candidate division OP10).</title>
        <authorList>
            <person name="Lee K.C.Y."/>
            <person name="Morgan X.C."/>
            <person name="Dunfield P.F."/>
            <person name="Tamas I."/>
            <person name="Houghton K.M."/>
            <person name="Vyssotski M."/>
            <person name="Ryan J.L.J."/>
            <person name="Lagutin K."/>
            <person name="McDonald I.R."/>
            <person name="Stott M.B."/>
        </authorList>
    </citation>
    <scope>NUCLEOTIDE SEQUENCE [LARGE SCALE GENOMIC DNA]</scope>
    <source>
        <strain evidence="3">DSM 23976 / ICMP 18418 / T49</strain>
    </source>
</reference>
<dbReference type="KEGG" id="ccz:CCALI_01662"/>
<keyword evidence="2" id="KW-0808">Transferase</keyword>
<evidence type="ECO:0000259" key="1">
    <source>
        <dbReference type="Pfam" id="PF00483"/>
    </source>
</evidence>
<dbReference type="PANTHER" id="PTHR47183">
    <property type="entry name" value="GLUCOSE-1-PHOSPHATE CYTIDYLYLTRANSFERASE-RELATED"/>
    <property type="match status" value="1"/>
</dbReference>
<dbReference type="Gene3D" id="3.90.550.10">
    <property type="entry name" value="Spore Coat Polysaccharide Biosynthesis Protein SpsA, Chain A"/>
    <property type="match status" value="1"/>
</dbReference>
<dbReference type="OrthoDB" id="9801899at2"/>
<sequence length="256" mass="29337">MKVAILAGGLGTRLAEETEIRPKPMVEVGNYPILWHIMKIYSHYGHKEFFIALGYRGEVIKRYFLDYYTLQGSMTIDISTGGVRVHEPHCEDWKVHLIDTGLQTQTGGRIKRLEPWLKDSTFCATYGDGVSNVDIHALVQFHKKQGKIATVTAVRPPARFGELVIENDQVVEFVEKPQVGEGWINGGFMVLEPEIFRYLKDDQSILERDGLEVLAKEGQLAAYRHDGFWQCMDTLRDKRLLESLWQSANAPWKVWK</sequence>
<name>S0EVM8_CHTCT</name>
<dbReference type="InterPro" id="IPR005835">
    <property type="entry name" value="NTP_transferase_dom"/>
</dbReference>
<keyword evidence="3" id="KW-1185">Reference proteome</keyword>
<dbReference type="InterPro" id="IPR029044">
    <property type="entry name" value="Nucleotide-diphossugar_trans"/>
</dbReference>
<evidence type="ECO:0000313" key="3">
    <source>
        <dbReference type="Proteomes" id="UP000014227"/>
    </source>
</evidence>
<dbReference type="NCBIfam" id="TIGR02623">
    <property type="entry name" value="G1P_cyt_trans"/>
    <property type="match status" value="1"/>
</dbReference>
<dbReference type="Pfam" id="PF00483">
    <property type="entry name" value="NTP_transferase"/>
    <property type="match status" value="1"/>
</dbReference>
<dbReference type="PANTHER" id="PTHR47183:SF1">
    <property type="entry name" value="GLUCOSE-1-PHOSPHATE CYTIDYLYLTRANSFERASE"/>
    <property type="match status" value="1"/>
</dbReference>
<dbReference type="AlphaFoldDB" id="S0EVM8"/>
<dbReference type="GO" id="GO:0047343">
    <property type="term" value="F:glucose-1-phosphate cytidylyltransferase activity"/>
    <property type="evidence" value="ECO:0007669"/>
    <property type="project" value="UniProtKB-EC"/>
</dbReference>
<evidence type="ECO:0000313" key="2">
    <source>
        <dbReference type="EMBL" id="CCW35476.1"/>
    </source>
</evidence>
<dbReference type="STRING" id="454171.CP488_02431"/>
<accession>S0EVM8</accession>
<organism evidence="2 3">
    <name type="scientific">Chthonomonas calidirosea (strain DSM 23976 / ICMP 18418 / T49)</name>
    <dbReference type="NCBI Taxonomy" id="1303518"/>
    <lineage>
        <taxon>Bacteria</taxon>
        <taxon>Bacillati</taxon>
        <taxon>Armatimonadota</taxon>
        <taxon>Chthonomonadia</taxon>
        <taxon>Chthonomonadales</taxon>
        <taxon>Chthonomonadaceae</taxon>
        <taxon>Chthonomonas</taxon>
    </lineage>
</organism>
<dbReference type="SUPFAM" id="SSF53448">
    <property type="entry name" value="Nucleotide-diphospho-sugar transferases"/>
    <property type="match status" value="1"/>
</dbReference>
<gene>
    <name evidence="2" type="ORF">CCALI_01662</name>
</gene>